<evidence type="ECO:0000313" key="2">
    <source>
        <dbReference type="Proteomes" id="UP000054217"/>
    </source>
</evidence>
<dbReference type="InParanoid" id="A0A0C3NS27"/>
<keyword evidence="2" id="KW-1185">Reference proteome</keyword>
<dbReference type="Proteomes" id="UP000054217">
    <property type="component" value="Unassembled WGS sequence"/>
</dbReference>
<dbReference type="EMBL" id="KN832019">
    <property type="protein sequence ID" value="KIN98093.1"/>
    <property type="molecule type" value="Genomic_DNA"/>
</dbReference>
<proteinExistence type="predicted"/>
<name>A0A0C3NS27_PISTI</name>
<accession>A0A0C3NS27</accession>
<dbReference type="HOGENOM" id="CLU_1619713_0_0_1"/>
<reference evidence="1 2" key="1">
    <citation type="submission" date="2014-04" db="EMBL/GenBank/DDBJ databases">
        <authorList>
            <consortium name="DOE Joint Genome Institute"/>
            <person name="Kuo A."/>
            <person name="Kohler A."/>
            <person name="Costa M.D."/>
            <person name="Nagy L.G."/>
            <person name="Floudas D."/>
            <person name="Copeland A."/>
            <person name="Barry K.W."/>
            <person name="Cichocki N."/>
            <person name="Veneault-Fourrey C."/>
            <person name="LaButti K."/>
            <person name="Lindquist E.A."/>
            <person name="Lipzen A."/>
            <person name="Lundell T."/>
            <person name="Morin E."/>
            <person name="Murat C."/>
            <person name="Sun H."/>
            <person name="Tunlid A."/>
            <person name="Henrissat B."/>
            <person name="Grigoriev I.V."/>
            <person name="Hibbett D.S."/>
            <person name="Martin F."/>
            <person name="Nordberg H.P."/>
            <person name="Cantor M.N."/>
            <person name="Hua S.X."/>
        </authorList>
    </citation>
    <scope>NUCLEOTIDE SEQUENCE [LARGE SCALE GENOMIC DNA]</scope>
    <source>
        <strain evidence="1 2">Marx 270</strain>
    </source>
</reference>
<evidence type="ECO:0000313" key="1">
    <source>
        <dbReference type="EMBL" id="KIN98093.1"/>
    </source>
</evidence>
<gene>
    <name evidence="1" type="ORF">M404DRAFT_31651</name>
</gene>
<protein>
    <submittedName>
        <fullName evidence="1">Uncharacterized protein</fullName>
    </submittedName>
</protein>
<dbReference type="AlphaFoldDB" id="A0A0C3NS27"/>
<reference evidence="2" key="2">
    <citation type="submission" date="2015-01" db="EMBL/GenBank/DDBJ databases">
        <title>Evolutionary Origins and Diversification of the Mycorrhizal Mutualists.</title>
        <authorList>
            <consortium name="DOE Joint Genome Institute"/>
            <consortium name="Mycorrhizal Genomics Consortium"/>
            <person name="Kohler A."/>
            <person name="Kuo A."/>
            <person name="Nagy L.G."/>
            <person name="Floudas D."/>
            <person name="Copeland A."/>
            <person name="Barry K.W."/>
            <person name="Cichocki N."/>
            <person name="Veneault-Fourrey C."/>
            <person name="LaButti K."/>
            <person name="Lindquist E.A."/>
            <person name="Lipzen A."/>
            <person name="Lundell T."/>
            <person name="Morin E."/>
            <person name="Murat C."/>
            <person name="Riley R."/>
            <person name="Ohm R."/>
            <person name="Sun H."/>
            <person name="Tunlid A."/>
            <person name="Henrissat B."/>
            <person name="Grigoriev I.V."/>
            <person name="Hibbett D.S."/>
            <person name="Martin F."/>
        </authorList>
    </citation>
    <scope>NUCLEOTIDE SEQUENCE [LARGE SCALE GENOMIC DNA]</scope>
    <source>
        <strain evidence="2">Marx 270</strain>
    </source>
</reference>
<sequence length="164" mass="18778">MAPVLLYHATPSKFVDDIKAGIKLDRAKPRTDFRRESQAFYLTDNEHIAKTVMTEEVRGFENHPTSVMTFSLELEGLKVKKFSNVLTGEALNEWREHVAYCRLYQKKGVPLPHPPPTVTGNYDVIIGWMSTRKGGQHEPVDSHVWQYAILTEHALSKLKFVKVE</sequence>
<dbReference type="OrthoDB" id="2606088at2759"/>
<organism evidence="1 2">
    <name type="scientific">Pisolithus tinctorius Marx 270</name>
    <dbReference type="NCBI Taxonomy" id="870435"/>
    <lineage>
        <taxon>Eukaryota</taxon>
        <taxon>Fungi</taxon>
        <taxon>Dikarya</taxon>
        <taxon>Basidiomycota</taxon>
        <taxon>Agaricomycotina</taxon>
        <taxon>Agaricomycetes</taxon>
        <taxon>Agaricomycetidae</taxon>
        <taxon>Boletales</taxon>
        <taxon>Sclerodermatineae</taxon>
        <taxon>Pisolithaceae</taxon>
        <taxon>Pisolithus</taxon>
    </lineage>
</organism>